<dbReference type="eggNOG" id="COG0515">
    <property type="taxonomic scope" value="Bacteria"/>
</dbReference>
<gene>
    <name evidence="3" type="ordered locus">Glov_2072</name>
</gene>
<evidence type="ECO:0000313" key="4">
    <source>
        <dbReference type="Proteomes" id="UP000002420"/>
    </source>
</evidence>
<dbReference type="OrthoDB" id="9793251at2"/>
<proteinExistence type="predicted"/>
<dbReference type="RefSeq" id="WP_012470127.1">
    <property type="nucleotide sequence ID" value="NC_010814.1"/>
</dbReference>
<evidence type="ECO:0000256" key="1">
    <source>
        <dbReference type="SAM" id="SignalP"/>
    </source>
</evidence>
<dbReference type="PANTHER" id="PTHR35812">
    <property type="entry name" value="LIPOPROTEIN"/>
    <property type="match status" value="1"/>
</dbReference>
<reference evidence="3 4" key="1">
    <citation type="submission" date="2008-05" db="EMBL/GenBank/DDBJ databases">
        <title>Complete sequence of chromosome of Geobacter lovleyi SZ.</title>
        <authorList>
            <consortium name="US DOE Joint Genome Institute"/>
            <person name="Lucas S."/>
            <person name="Copeland A."/>
            <person name="Lapidus A."/>
            <person name="Glavina del Rio T."/>
            <person name="Dalin E."/>
            <person name="Tice H."/>
            <person name="Bruce D."/>
            <person name="Goodwin L."/>
            <person name="Pitluck S."/>
            <person name="Chertkov O."/>
            <person name="Meincke L."/>
            <person name="Brettin T."/>
            <person name="Detter J.C."/>
            <person name="Han C."/>
            <person name="Tapia R."/>
            <person name="Kuske C.R."/>
            <person name="Schmutz J."/>
            <person name="Larimer F."/>
            <person name="Land M."/>
            <person name="Hauser L."/>
            <person name="Kyrpides N."/>
            <person name="Mikhailova N."/>
            <person name="Sung Y."/>
            <person name="Fletcher K.E."/>
            <person name="Ritalahti K.M."/>
            <person name="Loeffler F.E."/>
            <person name="Richardson P."/>
        </authorList>
    </citation>
    <scope>NUCLEOTIDE SEQUENCE [LARGE SCALE GENOMIC DNA]</scope>
    <source>
        <strain evidence="4">ATCC BAA-1151 / DSM 17278 / SZ</strain>
    </source>
</reference>
<dbReference type="PANTHER" id="PTHR35812:SF1">
    <property type="entry name" value="LIPOPROTEIN"/>
    <property type="match status" value="1"/>
</dbReference>
<accession>B3E3G9</accession>
<dbReference type="Proteomes" id="UP000002420">
    <property type="component" value="Chromosome"/>
</dbReference>
<dbReference type="KEGG" id="glo:Glov_2072"/>
<dbReference type="STRING" id="398767.Glov_2072"/>
<feature type="signal peptide" evidence="1">
    <location>
        <begin position="1"/>
        <end position="34"/>
    </location>
</feature>
<feature type="domain" description="Lcl C-terminal" evidence="2">
    <location>
        <begin position="46"/>
        <end position="163"/>
    </location>
</feature>
<keyword evidence="1" id="KW-0732">Signal</keyword>
<evidence type="ECO:0000259" key="2">
    <source>
        <dbReference type="Pfam" id="PF07603"/>
    </source>
</evidence>
<keyword evidence="4" id="KW-1185">Reference proteome</keyword>
<dbReference type="EMBL" id="CP001089">
    <property type="protein sequence ID" value="ACD95788.1"/>
    <property type="molecule type" value="Genomic_DNA"/>
</dbReference>
<dbReference type="Pfam" id="PF07603">
    <property type="entry name" value="Lcl_C"/>
    <property type="match status" value="1"/>
</dbReference>
<feature type="chain" id="PRO_5002786005" description="Lcl C-terminal domain-containing protein" evidence="1">
    <location>
        <begin position="35"/>
        <end position="166"/>
    </location>
</feature>
<dbReference type="HOGENOM" id="CLU_101405_1_2_7"/>
<name>B3E3G9_TRIL1</name>
<evidence type="ECO:0000313" key="3">
    <source>
        <dbReference type="EMBL" id="ACD95788.1"/>
    </source>
</evidence>
<sequence>MKARTNRQMMTTKPALLAALFLLGLLLMSASAWADRYSYSTDGSQVIDSTTGLTWQRCVAGMSWSGTTCTGTAATYTHQAALAYAKTQTGWKLPNIKELGSIVDRTRSNPAIDTTAFPATPAGYTWSASPYAGNSYGAWYVSFDHGLVDYSNRGYSVYVRLVRAGQ</sequence>
<dbReference type="AlphaFoldDB" id="B3E3G9"/>
<protein>
    <recommendedName>
        <fullName evidence="2">Lcl C-terminal domain-containing protein</fullName>
    </recommendedName>
</protein>
<dbReference type="InterPro" id="IPR011460">
    <property type="entry name" value="Lcl_C"/>
</dbReference>
<organism evidence="3 4">
    <name type="scientific">Trichlorobacter lovleyi (strain ATCC BAA-1151 / DSM 17278 / SZ)</name>
    <name type="common">Geobacter lovleyi</name>
    <dbReference type="NCBI Taxonomy" id="398767"/>
    <lineage>
        <taxon>Bacteria</taxon>
        <taxon>Pseudomonadati</taxon>
        <taxon>Thermodesulfobacteriota</taxon>
        <taxon>Desulfuromonadia</taxon>
        <taxon>Geobacterales</taxon>
        <taxon>Geobacteraceae</taxon>
        <taxon>Trichlorobacter</taxon>
    </lineage>
</organism>